<dbReference type="EMBL" id="NKHZ01000086">
    <property type="protein sequence ID" value="PNS14488.1"/>
    <property type="molecule type" value="Genomic_DNA"/>
</dbReference>
<dbReference type="InterPro" id="IPR057983">
    <property type="entry name" value="NAA35-like_N"/>
</dbReference>
<accession>A0A2K1QH57</accession>
<dbReference type="GO" id="GO:0031417">
    <property type="term" value="C:NatC complex"/>
    <property type="evidence" value="ECO:0007669"/>
    <property type="project" value="InterPro"/>
</dbReference>
<dbReference type="Proteomes" id="UP000243797">
    <property type="component" value="Unassembled WGS sequence"/>
</dbReference>
<keyword evidence="3" id="KW-0963">Cytoplasm</keyword>
<dbReference type="Pfam" id="PF04112">
    <property type="entry name" value="Mak10"/>
    <property type="match status" value="1"/>
</dbReference>
<dbReference type="InterPro" id="IPR057982">
    <property type="entry name" value="TPR_NAA35"/>
</dbReference>
<comment type="caution">
    <text evidence="6">The sequence shown here is derived from an EMBL/GenBank/DDBJ whole genome shotgun (WGS) entry which is preliminary data.</text>
</comment>
<sequence length="792" mass="88803">MPEDDLGEGVSKLTVTVTEDDGKALATNERQDVFATLPKSRNTHHDRGKDITATFSRASNALNQGQLVKDDFFTLFESIMDPKMDSGFILPAEDAVLEDFDPMEHTLPEEVIWIMDQMLSFEMMWHEGAPLSQTLFTSLHLFNLLSTDYVPLERMIFRSSRQTTGECPLVDKVLRAYCLSLAKCLDNVIMEITSEHFYEEEDFISATFSRLFVNRIDDDDFIELLDEALEDLHRLDIPDAMSNAISIRLRTRKFLLEAMRPEALDLRSTKPEAFLATKQLLGGLNQSHDLGQEPRSPVFSERVQRYLASNTPPRPIKHTSWPDTVARLEQMSDDALAAFEIGKLHPDFDPATLMRFVWSFASRLPKPHTYTRALAQGLLFKSASILSSLPHLDLLLTDIRMLVLPASPLVSPSNWTTELPSSPRYQIARNIDEFLRRSLEEYLNLYRMPLQNRCRIRRTLVQSIPILDSLQALAEESDASLLSLCALSHTTRDPILLSPTSTPSDPFYPLASWVYHHKLSVIVSVLLLGFELEIYLPPEYASMYALLSFFATSQVEHYTHLISVLSRQLSPGNHAPPNPSDRAAIQSAVSYLSSLASKARLLAALASATADLYSLLAPLGLITVPEYPFSTRQLRYEVRMRPFLGIGTPTLPSCEELEAATTTTTTMTEGKALEAMLGQVCDRADEKIRLVKAEVARLRSVAPREGRFVGLEMSWEREWRGALRSAVGIGIGVAAVRSVVGDVDGKMSTLTGIEETKARVRGLARVEIPGVKERGERAWVIPRVVVEKKGKR</sequence>
<evidence type="ECO:0000256" key="3">
    <source>
        <dbReference type="ARBA" id="ARBA00022490"/>
    </source>
</evidence>
<evidence type="ECO:0000256" key="2">
    <source>
        <dbReference type="ARBA" id="ARBA00006289"/>
    </source>
</evidence>
<dbReference type="InterPro" id="IPR007244">
    <property type="entry name" value="Naa35_N"/>
</dbReference>
<evidence type="ECO:0000259" key="4">
    <source>
        <dbReference type="Pfam" id="PF04112"/>
    </source>
</evidence>
<dbReference type="STRING" id="2082308.A0A2K1QH57"/>
<comment type="similarity">
    <text evidence="2">Belongs to the MAK10 family.</text>
</comment>
<dbReference type="Pfam" id="PF25789">
    <property type="entry name" value="TPR_NAA35"/>
    <property type="match status" value="1"/>
</dbReference>
<feature type="domain" description="NAA35-like TPR repeats" evidence="5">
    <location>
        <begin position="352"/>
        <end position="665"/>
    </location>
</feature>
<dbReference type="PANTHER" id="PTHR21373:SF0">
    <property type="entry name" value="N-ALPHA-ACETYLTRANSFERASE 35, NATC AUXILIARY SUBUNIT"/>
    <property type="match status" value="1"/>
</dbReference>
<evidence type="ECO:0000313" key="6">
    <source>
        <dbReference type="EMBL" id="PNS14488.1"/>
    </source>
</evidence>
<dbReference type="FunCoup" id="A0A2K1QH57">
    <property type="interactions" value="585"/>
</dbReference>
<evidence type="ECO:0000256" key="1">
    <source>
        <dbReference type="ARBA" id="ARBA00004496"/>
    </source>
</evidence>
<organism evidence="6 7">
    <name type="scientific">Sphaceloma murrayae</name>
    <dbReference type="NCBI Taxonomy" id="2082308"/>
    <lineage>
        <taxon>Eukaryota</taxon>
        <taxon>Fungi</taxon>
        <taxon>Dikarya</taxon>
        <taxon>Ascomycota</taxon>
        <taxon>Pezizomycotina</taxon>
        <taxon>Dothideomycetes</taxon>
        <taxon>Dothideomycetidae</taxon>
        <taxon>Myriangiales</taxon>
        <taxon>Elsinoaceae</taxon>
        <taxon>Sphaceloma</taxon>
    </lineage>
</organism>
<evidence type="ECO:0000313" key="7">
    <source>
        <dbReference type="Proteomes" id="UP000243797"/>
    </source>
</evidence>
<protein>
    <submittedName>
        <fullName evidence="6">Long chain acyl-CoA synthetase 6, peroxisomal</fullName>
    </submittedName>
</protein>
<dbReference type="InParanoid" id="A0A2K1QH57"/>
<feature type="domain" description="NAA35-like N-terminal" evidence="4">
    <location>
        <begin position="65"/>
        <end position="222"/>
    </location>
</feature>
<keyword evidence="7" id="KW-1185">Reference proteome</keyword>
<reference evidence="6 7" key="1">
    <citation type="submission" date="2017-06" db="EMBL/GenBank/DDBJ databases">
        <title>Draft genome sequence of a variant of Elsinoe murrayae.</title>
        <authorList>
            <person name="Cheng Q."/>
        </authorList>
    </citation>
    <scope>NUCLEOTIDE SEQUENCE [LARGE SCALE GENOMIC DNA]</scope>
    <source>
        <strain evidence="6 7">CQ-2017a</strain>
    </source>
</reference>
<comment type="subcellular location">
    <subcellularLocation>
        <location evidence="1">Cytoplasm</location>
    </subcellularLocation>
</comment>
<dbReference type="PANTHER" id="PTHR21373">
    <property type="entry name" value="GLUCOSE REPRESSIBLE PROTEIN MAK10"/>
    <property type="match status" value="1"/>
</dbReference>
<dbReference type="OrthoDB" id="269405at2759"/>
<proteinExistence type="inferred from homology"/>
<evidence type="ECO:0000259" key="5">
    <source>
        <dbReference type="Pfam" id="PF25789"/>
    </source>
</evidence>
<gene>
    <name evidence="6" type="ORF">CAC42_3774</name>
</gene>
<name>A0A2K1QH57_9PEZI</name>
<dbReference type="AlphaFoldDB" id="A0A2K1QH57"/>